<keyword evidence="1" id="KW-0472">Membrane</keyword>
<comment type="caution">
    <text evidence="2">The sequence shown here is derived from an EMBL/GenBank/DDBJ whole genome shotgun (WGS) entry which is preliminary data.</text>
</comment>
<accession>A0ABD3NEB4</accession>
<keyword evidence="1" id="KW-0812">Transmembrane</keyword>
<protein>
    <recommendedName>
        <fullName evidence="4">O-fucosyltransferase family protein</fullName>
    </recommendedName>
</protein>
<evidence type="ECO:0000313" key="3">
    <source>
        <dbReference type="Proteomes" id="UP001516023"/>
    </source>
</evidence>
<dbReference type="AlphaFoldDB" id="A0ABD3NEB4"/>
<gene>
    <name evidence="2" type="ORF">HJC23_004982</name>
</gene>
<keyword evidence="3" id="KW-1185">Reference proteome</keyword>
<dbReference type="Proteomes" id="UP001516023">
    <property type="component" value="Unassembled WGS sequence"/>
</dbReference>
<proteinExistence type="predicted"/>
<evidence type="ECO:0000256" key="1">
    <source>
        <dbReference type="SAM" id="Phobius"/>
    </source>
</evidence>
<dbReference type="EMBL" id="JABMIG020000602">
    <property type="protein sequence ID" value="KAL3774290.1"/>
    <property type="molecule type" value="Genomic_DNA"/>
</dbReference>
<sequence length="500" mass="56956">MSGTNKAVQKFIERLKGINSPLLVALLIGCLVLDAVLWDNDDPVRRSLAVVQQPQSVHPQYQTLIPPSQIDFSVDERLNWQSQDGDIDDNCKDILLLMPYEHSINGQGAQLNAYIWASLLATFLNKALVILESPNYHYLSEWKKHPPATTLYDSGSQFGCPADAFQGDDISADFPRGLSRLIQNPIWVNRGCGVPTCGGKFGYYEWEAIRKKQKSYVLQHGATHDVDCVEGDMHTTVTVLGISSMNRMTRRAHMLTRMTDRSSESSRSAAYDWAIRLGASSEEARVFSQINSPNQIWDYLAALVNRSGLLRFQPWIARDVEEHIRSLNVPLDSPYDAIHVRRGDKLIAEARREVQHYWSTKGYNAGRMPTNYIPFSHYVEKVWGSCTATSRRRMRMRDPPRNVYIATDDPTTVQSEIELFPKVKGKGASIIDQCRHKVKFWFAPSTKDTSFHINDRRSSDDCHQVYKRNIAAIADLVILSRADRFVGDYNSNWYVFLYVL</sequence>
<dbReference type="PROSITE" id="PS51257">
    <property type="entry name" value="PROKAR_LIPOPROTEIN"/>
    <property type="match status" value="1"/>
</dbReference>
<dbReference type="Gene3D" id="3.40.50.11350">
    <property type="match status" value="1"/>
</dbReference>
<feature type="transmembrane region" description="Helical" evidence="1">
    <location>
        <begin position="21"/>
        <end position="38"/>
    </location>
</feature>
<keyword evidence="1" id="KW-1133">Transmembrane helix</keyword>
<organism evidence="2 3">
    <name type="scientific">Cyclotella cryptica</name>
    <dbReference type="NCBI Taxonomy" id="29204"/>
    <lineage>
        <taxon>Eukaryota</taxon>
        <taxon>Sar</taxon>
        <taxon>Stramenopiles</taxon>
        <taxon>Ochrophyta</taxon>
        <taxon>Bacillariophyta</taxon>
        <taxon>Coscinodiscophyceae</taxon>
        <taxon>Thalassiosirophycidae</taxon>
        <taxon>Stephanodiscales</taxon>
        <taxon>Stephanodiscaceae</taxon>
        <taxon>Cyclotella</taxon>
    </lineage>
</organism>
<evidence type="ECO:0008006" key="4">
    <source>
        <dbReference type="Google" id="ProtNLM"/>
    </source>
</evidence>
<dbReference type="PANTHER" id="PTHR13132">
    <property type="entry name" value="ALPHA- 1,6 -FUCOSYLTRANSFERASE"/>
    <property type="match status" value="1"/>
</dbReference>
<dbReference type="PANTHER" id="PTHR13132:SF29">
    <property type="entry name" value="ALPHA-(1,6)-FUCOSYLTRANSFERASE"/>
    <property type="match status" value="1"/>
</dbReference>
<name>A0ABD3NEB4_9STRA</name>
<reference evidence="2 3" key="1">
    <citation type="journal article" date="2020" name="G3 (Bethesda)">
        <title>Improved Reference Genome for Cyclotella cryptica CCMP332, a Model for Cell Wall Morphogenesis, Salinity Adaptation, and Lipid Production in Diatoms (Bacillariophyta).</title>
        <authorList>
            <person name="Roberts W.R."/>
            <person name="Downey K.M."/>
            <person name="Ruck E.C."/>
            <person name="Traller J.C."/>
            <person name="Alverson A.J."/>
        </authorList>
    </citation>
    <scope>NUCLEOTIDE SEQUENCE [LARGE SCALE GENOMIC DNA]</scope>
    <source>
        <strain evidence="2 3">CCMP332</strain>
    </source>
</reference>
<evidence type="ECO:0000313" key="2">
    <source>
        <dbReference type="EMBL" id="KAL3774290.1"/>
    </source>
</evidence>